<name>A0ABW9ED73_9BURK</name>
<comment type="caution">
    <text evidence="1">The sequence shown here is derived from an EMBL/GenBank/DDBJ whole genome shotgun (WGS) entry which is preliminary data.</text>
</comment>
<sequence length="73" mass="8174">MKKRTAGFVGMDTGRKISVDVLTIELQLANERGRQAMLKKAQSEKINPHPYARHVFIIASRTGLLRGDTIHSN</sequence>
<dbReference type="RefSeq" id="WP_408152669.1">
    <property type="nucleotide sequence ID" value="NZ_JAQQCL010000004.1"/>
</dbReference>
<keyword evidence="2" id="KW-1185">Reference proteome</keyword>
<accession>A0ABW9ED73</accession>
<reference evidence="1 2" key="1">
    <citation type="journal article" date="2024" name="Chem. Sci.">
        <title>Discovery of megapolipeptins by genome mining of a Burkholderiales bacteria collection.</title>
        <authorList>
            <person name="Paulo B.S."/>
            <person name="Recchia M.J.J."/>
            <person name="Lee S."/>
            <person name="Fergusson C.H."/>
            <person name="Romanowski S.B."/>
            <person name="Hernandez A."/>
            <person name="Krull N."/>
            <person name="Liu D.Y."/>
            <person name="Cavanagh H."/>
            <person name="Bos A."/>
            <person name="Gray C.A."/>
            <person name="Murphy B.T."/>
            <person name="Linington R.G."/>
            <person name="Eustaquio A.S."/>
        </authorList>
    </citation>
    <scope>NUCLEOTIDE SEQUENCE [LARGE SCALE GENOMIC DNA]</scope>
    <source>
        <strain evidence="1 2">RL17-350-BIC-E</strain>
    </source>
</reference>
<dbReference type="Proteomes" id="UP001629392">
    <property type="component" value="Unassembled WGS sequence"/>
</dbReference>
<organism evidence="1 2">
    <name type="scientific">Paraburkholderia strydomiana</name>
    <dbReference type="NCBI Taxonomy" id="1245417"/>
    <lineage>
        <taxon>Bacteria</taxon>
        <taxon>Pseudomonadati</taxon>
        <taxon>Pseudomonadota</taxon>
        <taxon>Betaproteobacteria</taxon>
        <taxon>Burkholderiales</taxon>
        <taxon>Burkholderiaceae</taxon>
        <taxon>Paraburkholderia</taxon>
    </lineage>
</organism>
<evidence type="ECO:0000313" key="2">
    <source>
        <dbReference type="Proteomes" id="UP001629392"/>
    </source>
</evidence>
<gene>
    <name evidence="1" type="ORF">PQQ73_08230</name>
</gene>
<evidence type="ECO:0000313" key="1">
    <source>
        <dbReference type="EMBL" id="MFM0716310.1"/>
    </source>
</evidence>
<proteinExistence type="predicted"/>
<dbReference type="EMBL" id="JAQQCL010000004">
    <property type="protein sequence ID" value="MFM0716310.1"/>
    <property type="molecule type" value="Genomic_DNA"/>
</dbReference>
<protein>
    <submittedName>
        <fullName evidence="1">Uncharacterized protein</fullName>
    </submittedName>
</protein>